<dbReference type="Proteomes" id="UP001558713">
    <property type="component" value="Unassembled WGS sequence"/>
</dbReference>
<dbReference type="Gene3D" id="3.10.10.10">
    <property type="entry name" value="HIV Type 1 Reverse Transcriptase, subunit A, domain 1"/>
    <property type="match status" value="1"/>
</dbReference>
<dbReference type="EMBL" id="JBANAX010000295">
    <property type="protein sequence ID" value="KAL1214931.1"/>
    <property type="molecule type" value="Genomic_DNA"/>
</dbReference>
<keyword evidence="2" id="KW-1185">Reference proteome</keyword>
<dbReference type="SUPFAM" id="SSF56672">
    <property type="entry name" value="DNA/RNA polymerases"/>
    <property type="match status" value="1"/>
</dbReference>
<organism evidence="1 2">
    <name type="scientific">Cardamine amara subsp. amara</name>
    <dbReference type="NCBI Taxonomy" id="228776"/>
    <lineage>
        <taxon>Eukaryota</taxon>
        <taxon>Viridiplantae</taxon>
        <taxon>Streptophyta</taxon>
        <taxon>Embryophyta</taxon>
        <taxon>Tracheophyta</taxon>
        <taxon>Spermatophyta</taxon>
        <taxon>Magnoliopsida</taxon>
        <taxon>eudicotyledons</taxon>
        <taxon>Gunneridae</taxon>
        <taxon>Pentapetalae</taxon>
        <taxon>rosids</taxon>
        <taxon>malvids</taxon>
        <taxon>Brassicales</taxon>
        <taxon>Brassicaceae</taxon>
        <taxon>Cardamineae</taxon>
        <taxon>Cardamine</taxon>
    </lineage>
</organism>
<sequence>MKKPTIEGQLFHIEEMDRLADELLEELSERDHLRKALTKSGEDGYLHNDTLSYEKCLDVYEPVAEPYVFEDLAGSETRVIAAVGESSAQTRPTDSINTSSQVIPPRENVLDSCTTRAVPPSHHIESSIPASDNWSELKAPKADLKPLPRGLRYAFLGPNSTYPVIVNDALNSNELHALITELKNFRRAIGYSLDDIKGISPSLCTHRIHLQNESYSSIEPQRRLNPNLKEVVKKEILKLLDAGIIYPISDSTWISPVHCVPKKGGLTVVKNDKDEFIPTRTITGHRMCIDYRKLNAASRKDHFPLPFIDQMLERLANHPYYCFLDGYSGFF</sequence>
<dbReference type="PANTHER" id="PTHR24559:SF444">
    <property type="entry name" value="REVERSE TRANSCRIPTASE DOMAIN-CONTAINING PROTEIN"/>
    <property type="match status" value="1"/>
</dbReference>
<reference evidence="1 2" key="1">
    <citation type="submission" date="2024-04" db="EMBL/GenBank/DDBJ databases">
        <title>Genome assembly C_amara_ONT_v2.</title>
        <authorList>
            <person name="Yant L."/>
            <person name="Moore C."/>
            <person name="Slenker M."/>
        </authorList>
    </citation>
    <scope>NUCLEOTIDE SEQUENCE [LARGE SCALE GENOMIC DNA]</scope>
    <source>
        <tissue evidence="1">Leaf</tissue>
    </source>
</reference>
<comment type="caution">
    <text evidence="1">The sequence shown here is derived from an EMBL/GenBank/DDBJ whole genome shotgun (WGS) entry which is preliminary data.</text>
</comment>
<protein>
    <recommendedName>
        <fullName evidence="3">Reverse transcriptase domain-containing protein</fullName>
    </recommendedName>
</protein>
<dbReference type="AlphaFoldDB" id="A0ABD1B7L0"/>
<gene>
    <name evidence="1" type="ORF">V5N11_033024</name>
</gene>
<accession>A0ABD1B7L0</accession>
<name>A0ABD1B7L0_CARAN</name>
<dbReference type="InterPro" id="IPR053134">
    <property type="entry name" value="RNA-dir_DNA_polymerase"/>
</dbReference>
<evidence type="ECO:0000313" key="2">
    <source>
        <dbReference type="Proteomes" id="UP001558713"/>
    </source>
</evidence>
<dbReference type="PANTHER" id="PTHR24559">
    <property type="entry name" value="TRANSPOSON TY3-I GAG-POL POLYPROTEIN"/>
    <property type="match status" value="1"/>
</dbReference>
<proteinExistence type="predicted"/>
<dbReference type="InterPro" id="IPR043502">
    <property type="entry name" value="DNA/RNA_pol_sf"/>
</dbReference>
<evidence type="ECO:0008006" key="3">
    <source>
        <dbReference type="Google" id="ProtNLM"/>
    </source>
</evidence>
<evidence type="ECO:0000313" key="1">
    <source>
        <dbReference type="EMBL" id="KAL1214931.1"/>
    </source>
</evidence>